<accession>A0AAU8BAK5</accession>
<organism evidence="1">
    <name type="scientific">Dulem virus 42</name>
    <dbReference type="NCBI Taxonomy" id="3145760"/>
    <lineage>
        <taxon>Viruses</taxon>
        <taxon>Duplodnaviria</taxon>
        <taxon>Heunggongvirae</taxon>
        <taxon>Uroviricota</taxon>
        <taxon>Caudoviricetes</taxon>
    </lineage>
</organism>
<sequence>MQFPVQIYMKIYLQRLEIKHFSVSWLIIR</sequence>
<evidence type="ECO:0000313" key="1">
    <source>
        <dbReference type="EMBL" id="XCD08258.1"/>
    </source>
</evidence>
<dbReference type="EMBL" id="PP511876">
    <property type="protein sequence ID" value="XCD08258.1"/>
    <property type="molecule type" value="Genomic_DNA"/>
</dbReference>
<reference evidence="1" key="1">
    <citation type="submission" date="2024-03" db="EMBL/GenBank/DDBJ databases">
        <title>Diverse circular DNA viruses in blood, oral, and fecal samples of captive lemurs.</title>
        <authorList>
            <person name="Paietta E.N."/>
            <person name="Kraberger S."/>
            <person name="Lund M.C."/>
            <person name="Custer J.M."/>
            <person name="Vargas K.M."/>
            <person name="Ehmke E.E."/>
            <person name="Yoder A.D."/>
            <person name="Varsani A."/>
        </authorList>
    </citation>
    <scope>NUCLEOTIDE SEQUENCE</scope>
    <source>
        <strain evidence="1">Duke_30FF_63</strain>
    </source>
</reference>
<proteinExistence type="predicted"/>
<protein>
    <submittedName>
        <fullName evidence="1">Uncharacterized protein</fullName>
    </submittedName>
</protein>
<name>A0AAU8BAK5_9CAUD</name>